<proteinExistence type="predicted"/>
<comment type="caution">
    <text evidence="2">The sequence shown here is derived from an EMBL/GenBank/DDBJ whole genome shotgun (WGS) entry which is preliminary data.</text>
</comment>
<evidence type="ECO:0000313" key="2">
    <source>
        <dbReference type="EMBL" id="KAJ1202678.1"/>
    </source>
</evidence>
<reference evidence="2" key="1">
    <citation type="journal article" date="2022" name="bioRxiv">
        <title>Sequencing and chromosome-scale assembly of the giantPleurodeles waltlgenome.</title>
        <authorList>
            <person name="Brown T."/>
            <person name="Elewa A."/>
            <person name="Iarovenko S."/>
            <person name="Subramanian E."/>
            <person name="Araus A.J."/>
            <person name="Petzold A."/>
            <person name="Susuki M."/>
            <person name="Suzuki K.-i.T."/>
            <person name="Hayashi T."/>
            <person name="Toyoda A."/>
            <person name="Oliveira C."/>
            <person name="Osipova E."/>
            <person name="Leigh N.D."/>
            <person name="Simon A."/>
            <person name="Yun M.H."/>
        </authorList>
    </citation>
    <scope>NUCLEOTIDE SEQUENCE</scope>
    <source>
        <strain evidence="2">20211129_DDA</strain>
        <tissue evidence="2">Liver</tissue>
    </source>
</reference>
<feature type="region of interest" description="Disordered" evidence="1">
    <location>
        <begin position="47"/>
        <end position="98"/>
    </location>
</feature>
<evidence type="ECO:0000313" key="3">
    <source>
        <dbReference type="Proteomes" id="UP001066276"/>
    </source>
</evidence>
<name>A0AAV7VMV4_PLEWA</name>
<dbReference type="AlphaFoldDB" id="A0AAV7VMV4"/>
<sequence length="120" mass="13042">MLLGPAGEPGNTRRPWGPRRKEALLLCQASPLFWVTDLCPVLRSPQAQGRVVTARGGRRARCRPLDASSSDGRGSEGRGRRTSYRRTPGGTSLHRGPVRHSRLRLVFLPQASGPCSPYGA</sequence>
<keyword evidence="3" id="KW-1185">Reference proteome</keyword>
<dbReference type="Proteomes" id="UP001066276">
    <property type="component" value="Chromosome 2_1"/>
</dbReference>
<gene>
    <name evidence="2" type="ORF">NDU88_006475</name>
</gene>
<evidence type="ECO:0000256" key="1">
    <source>
        <dbReference type="SAM" id="MobiDB-lite"/>
    </source>
</evidence>
<protein>
    <submittedName>
        <fullName evidence="2">Uncharacterized protein</fullName>
    </submittedName>
</protein>
<dbReference type="EMBL" id="JANPWB010000003">
    <property type="protein sequence ID" value="KAJ1202678.1"/>
    <property type="molecule type" value="Genomic_DNA"/>
</dbReference>
<organism evidence="2 3">
    <name type="scientific">Pleurodeles waltl</name>
    <name type="common">Iberian ribbed newt</name>
    <dbReference type="NCBI Taxonomy" id="8319"/>
    <lineage>
        <taxon>Eukaryota</taxon>
        <taxon>Metazoa</taxon>
        <taxon>Chordata</taxon>
        <taxon>Craniata</taxon>
        <taxon>Vertebrata</taxon>
        <taxon>Euteleostomi</taxon>
        <taxon>Amphibia</taxon>
        <taxon>Batrachia</taxon>
        <taxon>Caudata</taxon>
        <taxon>Salamandroidea</taxon>
        <taxon>Salamandridae</taxon>
        <taxon>Pleurodelinae</taxon>
        <taxon>Pleurodeles</taxon>
    </lineage>
</organism>
<accession>A0AAV7VMV4</accession>